<dbReference type="Gene3D" id="3.40.50.410">
    <property type="entry name" value="von Willebrand factor, type A domain"/>
    <property type="match status" value="1"/>
</dbReference>
<dbReference type="SUPFAM" id="SSF53300">
    <property type="entry name" value="vWA-like"/>
    <property type="match status" value="1"/>
</dbReference>
<dbReference type="CDD" id="cd00198">
    <property type="entry name" value="vWFA"/>
    <property type="match status" value="1"/>
</dbReference>
<dbReference type="InterPro" id="IPR050764">
    <property type="entry name" value="CbbQ/NirQ/NorQ/GpvN"/>
</dbReference>
<dbReference type="InterPro" id="IPR003593">
    <property type="entry name" value="AAA+_ATPase"/>
</dbReference>
<feature type="compositionally biased region" description="Low complexity" evidence="1">
    <location>
        <begin position="275"/>
        <end position="296"/>
    </location>
</feature>
<feature type="domain" description="AAA+ ATPase" evidence="3">
    <location>
        <begin position="22"/>
        <end position="173"/>
    </location>
</feature>
<dbReference type="RefSeq" id="WP_146319168.1">
    <property type="nucleotide sequence ID" value="NZ_VCQV01000030.1"/>
</dbReference>
<dbReference type="Proteomes" id="UP000320244">
    <property type="component" value="Unassembled WGS sequence"/>
</dbReference>
<protein>
    <submittedName>
        <fullName evidence="4">VWA domain-containing protein</fullName>
    </submittedName>
</protein>
<dbReference type="SUPFAM" id="SSF52540">
    <property type="entry name" value="P-loop containing nucleoside triphosphate hydrolases"/>
    <property type="match status" value="1"/>
</dbReference>
<evidence type="ECO:0000259" key="3">
    <source>
        <dbReference type="SMART" id="SM00382"/>
    </source>
</evidence>
<dbReference type="InterPro" id="IPR027417">
    <property type="entry name" value="P-loop_NTPase"/>
</dbReference>
<dbReference type="CDD" id="cd00009">
    <property type="entry name" value="AAA"/>
    <property type="match status" value="1"/>
</dbReference>
<evidence type="ECO:0000256" key="1">
    <source>
        <dbReference type="SAM" id="MobiDB-lite"/>
    </source>
</evidence>
<dbReference type="PANTHER" id="PTHR42759">
    <property type="entry name" value="MOXR FAMILY PROTEIN"/>
    <property type="match status" value="1"/>
</dbReference>
<sequence>MTDHAVIGRAPEAELLEAALDAGAHVVLEGPPGTGKSTLLRAVAYMRDVGFAFVEGNTELTPARMLGHFDPALVLARGYSPDVFVDGPLLEAMRAGTLLYVEELNRVPEETLNVLLTAMSEREVTVPRLGRVAAAAGFRLVAAMNPYDPVGTARISGALADRTCRISMGYQSAASEVEIVLHATEDAPAPDWIGRVVALVRATREHPELRVGSSVRGAIDIARVAGALARRRHCDLAAAGLDAALVSLTGRIQVATTSHRTATEIITDLYEQHFAPAAGDSSPGDDPPGKDAACPPSSKGSSRQADNARRPRPRSRPEDRMVSRSELSLSPAFDKVSPEVGQVDEDALREALSDDVQGTVTLMARMLRATDPALRKAAERLSAGLLFDRVMRAAPDRGGVHRRTRSQGRTDGDLDLDASLDQIVAAGVEGRPASLDELVVSHWARSTLALVLVIDRSGSMTGPSLANASVLAAACALRMPDEFAVLAFARDVTVLRDLRDVAPGAVVVDRVLRLVGHGETGLRHALTRAAAALTTATSSRRVVVLLSDCRAGGHDEDGVDSVARAASALDELLILAPAGDCEQAHALARRAGARCSELSTVQDGPAALGDLLTAPTW</sequence>
<dbReference type="InterPro" id="IPR008912">
    <property type="entry name" value="Uncharacterised_CoxE"/>
</dbReference>
<organism evidence="4 5">
    <name type="scientific">Leekyejoonella antrihumi</name>
    <dbReference type="NCBI Taxonomy" id="1660198"/>
    <lineage>
        <taxon>Bacteria</taxon>
        <taxon>Bacillati</taxon>
        <taxon>Actinomycetota</taxon>
        <taxon>Actinomycetes</taxon>
        <taxon>Micrococcales</taxon>
        <taxon>Dermacoccaceae</taxon>
        <taxon>Leekyejoonella</taxon>
    </lineage>
</organism>
<evidence type="ECO:0000313" key="5">
    <source>
        <dbReference type="Proteomes" id="UP000320244"/>
    </source>
</evidence>
<dbReference type="EMBL" id="VCQV01000030">
    <property type="protein sequence ID" value="TWP34224.1"/>
    <property type="molecule type" value="Genomic_DNA"/>
</dbReference>
<dbReference type="OrthoDB" id="9781481at2"/>
<gene>
    <name evidence="4" type="ORF">FGL98_18365</name>
</gene>
<feature type="region of interest" description="Disordered" evidence="1">
    <location>
        <begin position="275"/>
        <end position="340"/>
    </location>
</feature>
<dbReference type="InterPro" id="IPR036465">
    <property type="entry name" value="vWFA_dom_sf"/>
</dbReference>
<comment type="caution">
    <text evidence="4">The sequence shown here is derived from an EMBL/GenBank/DDBJ whole genome shotgun (WGS) entry which is preliminary data.</text>
</comment>
<reference evidence="4 5" key="1">
    <citation type="submission" date="2019-05" db="EMBL/GenBank/DDBJ databases">
        <authorList>
            <person name="Lee S.D."/>
        </authorList>
    </citation>
    <scope>NUCLEOTIDE SEQUENCE [LARGE SCALE GENOMIC DNA]</scope>
    <source>
        <strain evidence="4 5">C5-26</strain>
    </source>
</reference>
<dbReference type="SMART" id="SM00382">
    <property type="entry name" value="AAA"/>
    <property type="match status" value="1"/>
</dbReference>
<dbReference type="AlphaFoldDB" id="A0A563DX04"/>
<dbReference type="Pfam" id="PF05762">
    <property type="entry name" value="VWA_CoxE"/>
    <property type="match status" value="1"/>
</dbReference>
<dbReference type="InterPro" id="IPR002035">
    <property type="entry name" value="VWF_A"/>
</dbReference>
<keyword evidence="5" id="KW-1185">Reference proteome</keyword>
<evidence type="ECO:0000313" key="4">
    <source>
        <dbReference type="EMBL" id="TWP34224.1"/>
    </source>
</evidence>
<name>A0A563DX04_9MICO</name>
<accession>A0A563DX04</accession>
<dbReference type="GO" id="GO:0005524">
    <property type="term" value="F:ATP binding"/>
    <property type="evidence" value="ECO:0007669"/>
    <property type="project" value="InterPro"/>
</dbReference>
<dbReference type="Gene3D" id="3.40.50.300">
    <property type="entry name" value="P-loop containing nucleotide triphosphate hydrolases"/>
    <property type="match status" value="1"/>
</dbReference>
<evidence type="ECO:0000259" key="2">
    <source>
        <dbReference type="SMART" id="SM00327"/>
    </source>
</evidence>
<reference evidence="4 5" key="2">
    <citation type="submission" date="2019-08" db="EMBL/GenBank/DDBJ databases">
        <title>Jejuicoccus antrihumi gen. nov., sp. nov., a new member of the family Dermacoccaceae isolated from a cave.</title>
        <authorList>
            <person name="Schumann P."/>
            <person name="Kim I.S."/>
        </authorList>
    </citation>
    <scope>NUCLEOTIDE SEQUENCE [LARGE SCALE GENOMIC DNA]</scope>
    <source>
        <strain evidence="4 5">C5-26</strain>
    </source>
</reference>
<dbReference type="InterPro" id="IPR011704">
    <property type="entry name" value="ATPase_dyneun-rel_AAA"/>
</dbReference>
<dbReference type="PANTHER" id="PTHR42759:SF1">
    <property type="entry name" value="MAGNESIUM-CHELATASE SUBUNIT CHLD"/>
    <property type="match status" value="1"/>
</dbReference>
<feature type="domain" description="VWFA" evidence="2">
    <location>
        <begin position="447"/>
        <end position="613"/>
    </location>
</feature>
<dbReference type="SMART" id="SM00327">
    <property type="entry name" value="VWA"/>
    <property type="match status" value="1"/>
</dbReference>
<proteinExistence type="predicted"/>
<dbReference type="GO" id="GO:0016887">
    <property type="term" value="F:ATP hydrolysis activity"/>
    <property type="evidence" value="ECO:0007669"/>
    <property type="project" value="InterPro"/>
</dbReference>
<dbReference type="Pfam" id="PF07728">
    <property type="entry name" value="AAA_5"/>
    <property type="match status" value="1"/>
</dbReference>